<evidence type="ECO:0000313" key="12">
    <source>
        <dbReference type="Proteomes" id="UP000272908"/>
    </source>
</evidence>
<dbReference type="SUPFAM" id="SSF53649">
    <property type="entry name" value="Alkaline phosphatase-like"/>
    <property type="match status" value="1"/>
</dbReference>
<feature type="transmembrane region" description="Helical" evidence="8">
    <location>
        <begin position="154"/>
        <end position="174"/>
    </location>
</feature>
<evidence type="ECO:0000259" key="9">
    <source>
        <dbReference type="Pfam" id="PF00884"/>
    </source>
</evidence>
<dbReference type="EMBL" id="UIHC01000006">
    <property type="protein sequence ID" value="SUZ31218.1"/>
    <property type="molecule type" value="Genomic_DNA"/>
</dbReference>
<evidence type="ECO:0000256" key="7">
    <source>
        <dbReference type="ARBA" id="ARBA00023136"/>
    </source>
</evidence>
<dbReference type="RefSeq" id="WP_121093510.1">
    <property type="nucleotide sequence ID" value="NZ_UIHC01000006.1"/>
</dbReference>
<dbReference type="PANTHER" id="PTHR30443">
    <property type="entry name" value="INNER MEMBRANE PROTEIN"/>
    <property type="match status" value="1"/>
</dbReference>
<name>A0A3B0MBV8_9RHOB</name>
<dbReference type="InterPro" id="IPR058130">
    <property type="entry name" value="PEA_transf_C"/>
</dbReference>
<reference evidence="12" key="1">
    <citation type="submission" date="2018-08" db="EMBL/GenBank/DDBJ databases">
        <authorList>
            <person name="Rodrigo-Torres L."/>
            <person name="Arahal R. D."/>
            <person name="Lucena T."/>
        </authorList>
    </citation>
    <scope>NUCLEOTIDE SEQUENCE [LARGE SCALE GENOMIC DNA]</scope>
    <source>
        <strain evidence="12">CECT 7235</strain>
    </source>
</reference>
<comment type="subcellular location">
    <subcellularLocation>
        <location evidence="1">Cell inner membrane</location>
        <topology evidence="1">Multi-pass membrane protein</topology>
    </subcellularLocation>
</comment>
<evidence type="ECO:0000256" key="8">
    <source>
        <dbReference type="SAM" id="Phobius"/>
    </source>
</evidence>
<evidence type="ECO:0000256" key="5">
    <source>
        <dbReference type="ARBA" id="ARBA00022692"/>
    </source>
</evidence>
<dbReference type="EC" id="2.7.-.-" evidence="11"/>
<feature type="transmembrane region" description="Helical" evidence="8">
    <location>
        <begin position="50"/>
        <end position="72"/>
    </location>
</feature>
<feature type="transmembrane region" description="Helical" evidence="8">
    <location>
        <begin position="121"/>
        <end position="142"/>
    </location>
</feature>
<evidence type="ECO:0000313" key="11">
    <source>
        <dbReference type="EMBL" id="SUZ31218.1"/>
    </source>
</evidence>
<accession>A0A3B0MBV8</accession>
<feature type="domain" description="Phosphoethanolamine transferase N-terminal" evidence="10">
    <location>
        <begin position="60"/>
        <end position="209"/>
    </location>
</feature>
<dbReference type="AlphaFoldDB" id="A0A3B0MBV8"/>
<dbReference type="GO" id="GO:0009244">
    <property type="term" value="P:lipopolysaccharide core region biosynthetic process"/>
    <property type="evidence" value="ECO:0007669"/>
    <property type="project" value="TreeGrafter"/>
</dbReference>
<dbReference type="CDD" id="cd16017">
    <property type="entry name" value="LptA"/>
    <property type="match status" value="1"/>
</dbReference>
<dbReference type="InterPro" id="IPR000917">
    <property type="entry name" value="Sulfatase_N"/>
</dbReference>
<evidence type="ECO:0000256" key="2">
    <source>
        <dbReference type="ARBA" id="ARBA00022475"/>
    </source>
</evidence>
<dbReference type="GO" id="GO:0016776">
    <property type="term" value="F:phosphotransferase activity, phosphate group as acceptor"/>
    <property type="evidence" value="ECO:0007669"/>
    <property type="project" value="TreeGrafter"/>
</dbReference>
<dbReference type="Gene3D" id="3.40.720.10">
    <property type="entry name" value="Alkaline Phosphatase, subunit A"/>
    <property type="match status" value="1"/>
</dbReference>
<evidence type="ECO:0000259" key="10">
    <source>
        <dbReference type="Pfam" id="PF08019"/>
    </source>
</evidence>
<keyword evidence="5 8" id="KW-0812">Transmembrane</keyword>
<dbReference type="GO" id="GO:0005886">
    <property type="term" value="C:plasma membrane"/>
    <property type="evidence" value="ECO:0007669"/>
    <property type="project" value="UniProtKB-SubCell"/>
</dbReference>
<feature type="transmembrane region" description="Helical" evidence="8">
    <location>
        <begin position="79"/>
        <end position="101"/>
    </location>
</feature>
<dbReference type="OrthoDB" id="9786870at2"/>
<gene>
    <name evidence="11" type="primary">eptA</name>
    <name evidence="11" type="ORF">ROE7235_00954</name>
</gene>
<evidence type="ECO:0000256" key="6">
    <source>
        <dbReference type="ARBA" id="ARBA00022989"/>
    </source>
</evidence>
<sequence>MTSDHSPRMMLWRPTLSHLWLNMVVAGYMLAVLNAGFWERLLGIFSGKPLQVAAFGLASFALTVLMLEFFGLSRLQKPVAALLIVIAAASSYFEQVFGVLIDREMIRNVMETTPTEAGHLVTLSAVLNIGLLGVLPAALVFWPHVRRVSGVHHLWRWPLGVATCFGLVAGGLMMDFKAFSAVLRERHDLMGSYQPGATVTAIFKFGKEQFASAMPEAQPIATDARRGAYLASADKPVLLVFFAGETARAQNFGLNGYARDTTPGLRDRGVINYPDVSSCGTSTAVSLPCMFSALPKAEYSREKFLSQFTLLDVIERVGFDAQWFENNAGEYDIAARTGVSRVDATLDPAACEIECTDEIFLPIIENTLATITSDTVLVLHMIGNHGPAYYLRYPPERAPFQPDCPTAEFAKCAVEQVVNSYDNAIYETDYVLSRSIDMLQASDRAYSAVIFLSDHGESLGENGLYLHAAPMFMAPEMQTKVPMVMWLSDSYSRVMGIDTACPMETAQRPASQDNVFHTVLGLLDIQTDTRQPALDLTEGCRMAAAQL</sequence>
<keyword evidence="7 8" id="KW-0472">Membrane</keyword>
<dbReference type="InterPro" id="IPR012549">
    <property type="entry name" value="EptA-like_N"/>
</dbReference>
<keyword evidence="6 8" id="KW-1133">Transmembrane helix</keyword>
<keyword evidence="4 11" id="KW-0808">Transferase</keyword>
<evidence type="ECO:0000256" key="1">
    <source>
        <dbReference type="ARBA" id="ARBA00004429"/>
    </source>
</evidence>
<evidence type="ECO:0000256" key="3">
    <source>
        <dbReference type="ARBA" id="ARBA00022519"/>
    </source>
</evidence>
<keyword evidence="2" id="KW-1003">Cell membrane</keyword>
<dbReference type="InterPro" id="IPR040423">
    <property type="entry name" value="PEA_transferase"/>
</dbReference>
<feature type="transmembrane region" description="Helical" evidence="8">
    <location>
        <begin position="20"/>
        <end position="38"/>
    </location>
</feature>
<protein>
    <submittedName>
        <fullName evidence="11">Phosphoethanolamine transferase EptA</fullName>
        <ecNumber evidence="11">2.7.-.-</ecNumber>
    </submittedName>
</protein>
<organism evidence="11 12">
    <name type="scientific">Roseinatronobacter ekhonensis</name>
    <dbReference type="NCBI Taxonomy" id="254356"/>
    <lineage>
        <taxon>Bacteria</taxon>
        <taxon>Pseudomonadati</taxon>
        <taxon>Pseudomonadota</taxon>
        <taxon>Alphaproteobacteria</taxon>
        <taxon>Rhodobacterales</taxon>
        <taxon>Paracoccaceae</taxon>
        <taxon>Roseinatronobacter</taxon>
    </lineage>
</organism>
<keyword evidence="3" id="KW-0997">Cell inner membrane</keyword>
<dbReference type="InterPro" id="IPR017850">
    <property type="entry name" value="Alkaline_phosphatase_core_sf"/>
</dbReference>
<dbReference type="Pfam" id="PF08019">
    <property type="entry name" value="EptA_B_N"/>
    <property type="match status" value="1"/>
</dbReference>
<feature type="domain" description="Sulfatase N-terminal" evidence="9">
    <location>
        <begin position="239"/>
        <end position="525"/>
    </location>
</feature>
<dbReference type="Proteomes" id="UP000272908">
    <property type="component" value="Unassembled WGS sequence"/>
</dbReference>
<dbReference type="PANTHER" id="PTHR30443:SF0">
    <property type="entry name" value="PHOSPHOETHANOLAMINE TRANSFERASE EPTA"/>
    <property type="match status" value="1"/>
</dbReference>
<evidence type="ECO:0000256" key="4">
    <source>
        <dbReference type="ARBA" id="ARBA00022679"/>
    </source>
</evidence>
<proteinExistence type="predicted"/>
<keyword evidence="12" id="KW-1185">Reference proteome</keyword>
<dbReference type="Pfam" id="PF00884">
    <property type="entry name" value="Sulfatase"/>
    <property type="match status" value="1"/>
</dbReference>